<dbReference type="InterPro" id="IPR011042">
    <property type="entry name" value="6-blade_b-propeller_TolB-like"/>
</dbReference>
<reference evidence="3 4" key="2">
    <citation type="journal article" date="2003" name="DNA Res.">
        <title>Complete genome structure of Gloeobacter violaceus PCC 7421, a cyanobacterium that lacks thylakoids (supplement).</title>
        <authorList>
            <person name="Nakamura Y."/>
            <person name="Kaneko T."/>
            <person name="Sato S."/>
            <person name="Mimuro M."/>
            <person name="Miyashita H."/>
            <person name="Tsuchiya T."/>
            <person name="Sasamoto S."/>
            <person name="Watanabe A."/>
            <person name="Kawashima K."/>
            <person name="Kishida Y."/>
            <person name="Kiyokawa C."/>
            <person name="Kohara M."/>
            <person name="Matsumoto M."/>
            <person name="Matsuno A."/>
            <person name="Nakazaki N."/>
            <person name="Shimpo S."/>
            <person name="Takeuchi C."/>
            <person name="Yamada M."/>
            <person name="Tabata S."/>
        </authorList>
    </citation>
    <scope>NUCLEOTIDE SEQUENCE [LARGE SCALE GENOMIC DNA]</scope>
    <source>
        <strain evidence="4">ATCC 29082 / PCC 7421</strain>
    </source>
</reference>
<dbReference type="InterPro" id="IPR011041">
    <property type="entry name" value="Quinoprot_gluc/sorb_DH_b-prop"/>
</dbReference>
<dbReference type="PATRIC" id="fig|251221.4.peg.2479"/>
<dbReference type="Proteomes" id="UP000000557">
    <property type="component" value="Chromosome"/>
</dbReference>
<dbReference type="OrthoDB" id="9770043at2"/>
<dbReference type="EMBL" id="BA000045">
    <property type="protein sequence ID" value="BAC90384.1"/>
    <property type="molecule type" value="Genomic_DNA"/>
</dbReference>
<dbReference type="PhylomeDB" id="Q7NHU2"/>
<feature type="chain" id="PRO_5004289012" evidence="1">
    <location>
        <begin position="22"/>
        <end position="367"/>
    </location>
</feature>
<dbReference type="InterPro" id="IPR054539">
    <property type="entry name" value="Beta-prop_PDH"/>
</dbReference>
<dbReference type="KEGG" id="gvi:glr2443"/>
<evidence type="ECO:0000259" key="2">
    <source>
        <dbReference type="Pfam" id="PF22807"/>
    </source>
</evidence>
<organism evidence="3 4">
    <name type="scientific">Gloeobacter violaceus (strain ATCC 29082 / PCC 7421)</name>
    <dbReference type="NCBI Taxonomy" id="251221"/>
    <lineage>
        <taxon>Bacteria</taxon>
        <taxon>Bacillati</taxon>
        <taxon>Cyanobacteriota</taxon>
        <taxon>Cyanophyceae</taxon>
        <taxon>Gloeobacterales</taxon>
        <taxon>Gloeobacteraceae</taxon>
        <taxon>Gloeobacter</taxon>
    </lineage>
</organism>
<feature type="signal peptide" evidence="1">
    <location>
        <begin position="1"/>
        <end position="21"/>
    </location>
</feature>
<dbReference type="eggNOG" id="COG2133">
    <property type="taxonomic scope" value="Bacteria"/>
</dbReference>
<proteinExistence type="predicted"/>
<dbReference type="HOGENOM" id="CLU_024435_3_1_3"/>
<dbReference type="SUPFAM" id="SSF50952">
    <property type="entry name" value="Soluble quinoprotein glucose dehydrogenase"/>
    <property type="match status" value="1"/>
</dbReference>
<keyword evidence="4" id="KW-1185">Reference proteome</keyword>
<gene>
    <name evidence="3" type="ordered locus">glr2443</name>
</gene>
<dbReference type="EnsemblBacteria" id="BAC90384">
    <property type="protein sequence ID" value="BAC90384"/>
    <property type="gene ID" value="BAC90384"/>
</dbReference>
<protein>
    <submittedName>
        <fullName evidence="3">L-sorbosone dehydrogenase</fullName>
    </submittedName>
</protein>
<evidence type="ECO:0000313" key="4">
    <source>
        <dbReference type="Proteomes" id="UP000000557"/>
    </source>
</evidence>
<dbReference type="STRING" id="251221.gene:10759940"/>
<keyword evidence="1" id="KW-0732">Signal</keyword>
<dbReference type="AlphaFoldDB" id="Q7NHU2"/>
<dbReference type="Pfam" id="PF22807">
    <property type="entry name" value="TrAA12"/>
    <property type="match status" value="1"/>
</dbReference>
<dbReference type="InParanoid" id="Q7NHU2"/>
<sequence length="367" mass="40098">MRASKLAALLLVFFPWYPAQAAPNLDRIGLPPGFAIGIFAQGLDRPRAVAFAPNGDLFVTEIGAGRVSVLPDRDGNGKADRRVTFAGKLSDPHGLAFYRGYLYVGETGKVARYPYKSGQLEGRNRQVVVNNLPSGGGHFTRTVAFGPDDKMYVSIGSTCNVCVERDKRRATVMQFNADGTGGRIYASGLRNAVGLRFDSAGRLWATSNGRDWLGDDTPPDELHILEDGMSAGWPFCHAGKYKDPEPKYAALGSCEQVKRPLWGFQAHSAPLGVSEYTGNQFPPEYRGDLFVAFHGSWNRSRPTGYKVVRAEIENGKVTRLSDFATGWLRPDREVAGRPVDVLAGPDGSLFVTDDGEGVIYRIRYTGQ</sequence>
<evidence type="ECO:0000256" key="1">
    <source>
        <dbReference type="SAM" id="SignalP"/>
    </source>
</evidence>
<feature type="domain" description="Pyrroloquinoline quinone-dependent pyranose dehydrogenase beta-propeller" evidence="2">
    <location>
        <begin position="31"/>
        <end position="363"/>
    </location>
</feature>
<dbReference type="RefSeq" id="WP_011142438.1">
    <property type="nucleotide sequence ID" value="NC_005125.1"/>
</dbReference>
<accession>Q7NHU2</accession>
<dbReference type="PANTHER" id="PTHR19328">
    <property type="entry name" value="HEDGEHOG-INTERACTING PROTEIN"/>
    <property type="match status" value="1"/>
</dbReference>
<evidence type="ECO:0000313" key="3">
    <source>
        <dbReference type="EMBL" id="BAC90384.1"/>
    </source>
</evidence>
<dbReference type="PANTHER" id="PTHR19328:SF53">
    <property type="entry name" value="MEMBRANE PROTEIN"/>
    <property type="match status" value="1"/>
</dbReference>
<name>Q7NHU2_GLOVI</name>
<dbReference type="Gene3D" id="2.120.10.30">
    <property type="entry name" value="TolB, C-terminal domain"/>
    <property type="match status" value="1"/>
</dbReference>
<reference evidence="3 4" key="1">
    <citation type="journal article" date="2003" name="DNA Res.">
        <title>Complete genome structure of Gloeobacter violaceus PCC 7421, a cyanobacterium that lacks thylakoids.</title>
        <authorList>
            <person name="Nakamura Y."/>
            <person name="Kaneko T."/>
            <person name="Sato S."/>
            <person name="Mimuro M."/>
            <person name="Miyashita H."/>
            <person name="Tsuchiya T."/>
            <person name="Sasamoto S."/>
            <person name="Watanabe A."/>
            <person name="Kawashima K."/>
            <person name="Kishida Y."/>
            <person name="Kiyokawa C."/>
            <person name="Kohara M."/>
            <person name="Matsumoto M."/>
            <person name="Matsuno A."/>
            <person name="Nakazaki N."/>
            <person name="Shimpo S."/>
            <person name="Takeuchi C."/>
            <person name="Yamada M."/>
            <person name="Tabata S."/>
        </authorList>
    </citation>
    <scope>NUCLEOTIDE SEQUENCE [LARGE SCALE GENOMIC DNA]</scope>
    <source>
        <strain evidence="4">ATCC 29082 / PCC 7421</strain>
    </source>
</reference>